<dbReference type="EMBL" id="JAPQKO010000001">
    <property type="protein sequence ID" value="KAJ5184089.1"/>
    <property type="molecule type" value="Genomic_DNA"/>
</dbReference>
<accession>A0A9W9M0J0</accession>
<dbReference type="AlphaFoldDB" id="A0A9W9M0J0"/>
<comment type="caution">
    <text evidence="1">The sequence shown here is derived from an EMBL/GenBank/DDBJ whole genome shotgun (WGS) entry which is preliminary data.</text>
</comment>
<protein>
    <submittedName>
        <fullName evidence="1">Uncharacterized protein</fullName>
    </submittedName>
</protein>
<gene>
    <name evidence="1" type="ORF">N7492_001705</name>
</gene>
<evidence type="ECO:0000313" key="1">
    <source>
        <dbReference type="EMBL" id="KAJ5184089.1"/>
    </source>
</evidence>
<reference evidence="1" key="2">
    <citation type="journal article" date="2023" name="IMA Fungus">
        <title>Comparative genomic study of the Penicillium genus elucidates a diverse pangenome and 15 lateral gene transfer events.</title>
        <authorList>
            <person name="Petersen C."/>
            <person name="Sorensen T."/>
            <person name="Nielsen M.R."/>
            <person name="Sondergaard T.E."/>
            <person name="Sorensen J.L."/>
            <person name="Fitzpatrick D.A."/>
            <person name="Frisvad J.C."/>
            <person name="Nielsen K.L."/>
        </authorList>
    </citation>
    <scope>NUCLEOTIDE SEQUENCE</scope>
    <source>
        <strain evidence="1">IBT 21917</strain>
    </source>
</reference>
<organism evidence="1 2">
    <name type="scientific">Penicillium capsulatum</name>
    <dbReference type="NCBI Taxonomy" id="69766"/>
    <lineage>
        <taxon>Eukaryota</taxon>
        <taxon>Fungi</taxon>
        <taxon>Dikarya</taxon>
        <taxon>Ascomycota</taxon>
        <taxon>Pezizomycotina</taxon>
        <taxon>Eurotiomycetes</taxon>
        <taxon>Eurotiomycetidae</taxon>
        <taxon>Eurotiales</taxon>
        <taxon>Aspergillaceae</taxon>
        <taxon>Penicillium</taxon>
    </lineage>
</organism>
<reference evidence="1" key="1">
    <citation type="submission" date="2022-11" db="EMBL/GenBank/DDBJ databases">
        <authorList>
            <person name="Petersen C."/>
        </authorList>
    </citation>
    <scope>NUCLEOTIDE SEQUENCE</scope>
    <source>
        <strain evidence="1">IBT 21917</strain>
    </source>
</reference>
<name>A0A9W9M0J0_9EURO</name>
<evidence type="ECO:0000313" key="2">
    <source>
        <dbReference type="Proteomes" id="UP001146351"/>
    </source>
</evidence>
<keyword evidence="2" id="KW-1185">Reference proteome</keyword>
<dbReference type="Proteomes" id="UP001146351">
    <property type="component" value="Unassembled WGS sequence"/>
</dbReference>
<sequence>MPTRTCQVLLAQQVMFLTIKPTSSEPIGISVGLQARQDHLIIDQTVILYIILRQSFTSPTIVKG</sequence>
<proteinExistence type="predicted"/>